<keyword evidence="3" id="KW-1185">Reference proteome</keyword>
<reference evidence="2" key="1">
    <citation type="submission" date="2021-11" db="EMBL/GenBank/DDBJ databases">
        <title>Streptomyces corallinus and Kineosporia corallina sp. nov., two new coral-derived marine actinobacteria.</title>
        <authorList>
            <person name="Buangrab K."/>
            <person name="Sutthacheep M."/>
            <person name="Yeemin T."/>
            <person name="Harunari E."/>
            <person name="Igarashi Y."/>
            <person name="Sripreechasak P."/>
            <person name="Kanchanasin P."/>
            <person name="Tanasupawat S."/>
            <person name="Phongsopitanun W."/>
        </authorList>
    </citation>
    <scope>NUCLEOTIDE SEQUENCE</scope>
    <source>
        <strain evidence="2">JCM 31032</strain>
    </source>
</reference>
<dbReference type="CDD" id="cd08267">
    <property type="entry name" value="MDR1"/>
    <property type="match status" value="1"/>
</dbReference>
<proteinExistence type="predicted"/>
<dbReference type="InterPro" id="IPR011032">
    <property type="entry name" value="GroES-like_sf"/>
</dbReference>
<gene>
    <name evidence="2" type="ORF">LR394_33975</name>
</gene>
<protein>
    <submittedName>
        <fullName evidence="2">NAD(P)-dependent alcohol dehydrogenase</fullName>
    </submittedName>
</protein>
<dbReference type="InterPro" id="IPR036291">
    <property type="entry name" value="NAD(P)-bd_dom_sf"/>
</dbReference>
<dbReference type="InterPro" id="IPR020843">
    <property type="entry name" value="ER"/>
</dbReference>
<dbReference type="Proteomes" id="UP001138997">
    <property type="component" value="Unassembled WGS sequence"/>
</dbReference>
<dbReference type="AlphaFoldDB" id="A0A9X1NKG3"/>
<dbReference type="Pfam" id="PF13602">
    <property type="entry name" value="ADH_zinc_N_2"/>
    <property type="match status" value="1"/>
</dbReference>
<comment type="caution">
    <text evidence="2">The sequence shown here is derived from an EMBL/GenBank/DDBJ whole genome shotgun (WGS) entry which is preliminary data.</text>
</comment>
<dbReference type="Gene3D" id="3.40.50.720">
    <property type="entry name" value="NAD(P)-binding Rossmann-like Domain"/>
    <property type="match status" value="1"/>
</dbReference>
<dbReference type="InterPro" id="IPR052733">
    <property type="entry name" value="Chloroplast_QOR"/>
</dbReference>
<evidence type="ECO:0000313" key="2">
    <source>
        <dbReference type="EMBL" id="MCD5315915.1"/>
    </source>
</evidence>
<dbReference type="EMBL" id="JAJOMB010000025">
    <property type="protein sequence ID" value="MCD5315915.1"/>
    <property type="molecule type" value="Genomic_DNA"/>
</dbReference>
<sequence>MRAVRYAQYGGPEVLSVEQVPIPLPGPTQVRIRVAATSVNAADVHVRSGSMRLLTGRKFPKGTGIDAVGEVEATGADVSSVSVGQRVWAVTGDGRAFGARLGSAAESALFEQAHVTAAPADVTDLGAAATVMPATMAVRTLREAARLLAGERVLVRGATGAVGSAVVQLANALGAHVIALTNAANTDLAQSLGASEVFDYATTRPADIRLVDVIVDTVGTGLMNWRRRLAPGGRMVTLAATPGALASVAAGRVISLAGGPRMSTFIAQPPNHCIAEAARHVEEKFIRPVIDSVYPFEQATAAHRAFESGGLRGRVLLTP</sequence>
<feature type="domain" description="Enoyl reductase (ER)" evidence="1">
    <location>
        <begin position="10"/>
        <end position="317"/>
    </location>
</feature>
<dbReference type="Pfam" id="PF08240">
    <property type="entry name" value="ADH_N"/>
    <property type="match status" value="1"/>
</dbReference>
<dbReference type="SUPFAM" id="SSF50129">
    <property type="entry name" value="GroES-like"/>
    <property type="match status" value="1"/>
</dbReference>
<evidence type="ECO:0000259" key="1">
    <source>
        <dbReference type="SMART" id="SM00829"/>
    </source>
</evidence>
<evidence type="ECO:0000313" key="3">
    <source>
        <dbReference type="Proteomes" id="UP001138997"/>
    </source>
</evidence>
<dbReference type="PANTHER" id="PTHR44013">
    <property type="entry name" value="ZINC-TYPE ALCOHOL DEHYDROGENASE-LIKE PROTEIN C16A3.02C"/>
    <property type="match status" value="1"/>
</dbReference>
<dbReference type="PANTHER" id="PTHR44013:SF1">
    <property type="entry name" value="ZINC-TYPE ALCOHOL DEHYDROGENASE-LIKE PROTEIN C16A3.02C"/>
    <property type="match status" value="1"/>
</dbReference>
<name>A0A9X1NKG3_9ACTN</name>
<organism evidence="2 3">
    <name type="scientific">Kineosporia babensis</name>
    <dbReference type="NCBI Taxonomy" id="499548"/>
    <lineage>
        <taxon>Bacteria</taxon>
        <taxon>Bacillati</taxon>
        <taxon>Actinomycetota</taxon>
        <taxon>Actinomycetes</taxon>
        <taxon>Kineosporiales</taxon>
        <taxon>Kineosporiaceae</taxon>
        <taxon>Kineosporia</taxon>
    </lineage>
</organism>
<dbReference type="SUPFAM" id="SSF51735">
    <property type="entry name" value="NAD(P)-binding Rossmann-fold domains"/>
    <property type="match status" value="1"/>
</dbReference>
<dbReference type="GO" id="GO:0016491">
    <property type="term" value="F:oxidoreductase activity"/>
    <property type="evidence" value="ECO:0007669"/>
    <property type="project" value="InterPro"/>
</dbReference>
<dbReference type="SMART" id="SM00829">
    <property type="entry name" value="PKS_ER"/>
    <property type="match status" value="1"/>
</dbReference>
<accession>A0A9X1NKG3</accession>
<dbReference type="InterPro" id="IPR013154">
    <property type="entry name" value="ADH-like_N"/>
</dbReference>
<dbReference type="Gene3D" id="3.90.180.10">
    <property type="entry name" value="Medium-chain alcohol dehydrogenases, catalytic domain"/>
    <property type="match status" value="1"/>
</dbReference>
<dbReference type="RefSeq" id="WP_231448735.1">
    <property type="nucleotide sequence ID" value="NZ_JAJOMB010000025.1"/>
</dbReference>